<feature type="transmembrane region" description="Helical" evidence="7">
    <location>
        <begin position="493"/>
        <end position="513"/>
    </location>
</feature>
<keyword evidence="6 7" id="KW-0472">Membrane</keyword>
<dbReference type="InterPro" id="IPR020846">
    <property type="entry name" value="MFS_dom"/>
</dbReference>
<dbReference type="SUPFAM" id="SSF141571">
    <property type="entry name" value="Pentapeptide repeat-like"/>
    <property type="match status" value="1"/>
</dbReference>
<keyword evidence="5 7" id="KW-1133">Transmembrane helix</keyword>
<keyword evidence="4 7" id="KW-0812">Transmembrane</keyword>
<evidence type="ECO:0000256" key="1">
    <source>
        <dbReference type="ARBA" id="ARBA00004141"/>
    </source>
</evidence>
<evidence type="ECO:0000256" key="4">
    <source>
        <dbReference type="ARBA" id="ARBA00022692"/>
    </source>
</evidence>
<evidence type="ECO:0000313" key="10">
    <source>
        <dbReference type="Proteomes" id="UP001235939"/>
    </source>
</evidence>
<dbReference type="InterPro" id="IPR055415">
    <property type="entry name" value="LD_SV2"/>
</dbReference>
<accession>A0ABY6K036</accession>
<organism evidence="9 10">
    <name type="scientific">Cordylochernes scorpioides</name>
    <dbReference type="NCBI Taxonomy" id="51811"/>
    <lineage>
        <taxon>Eukaryota</taxon>
        <taxon>Metazoa</taxon>
        <taxon>Ecdysozoa</taxon>
        <taxon>Arthropoda</taxon>
        <taxon>Chelicerata</taxon>
        <taxon>Arachnida</taxon>
        <taxon>Pseudoscorpiones</taxon>
        <taxon>Cheliferoidea</taxon>
        <taxon>Chernetidae</taxon>
        <taxon>Cordylochernes</taxon>
    </lineage>
</organism>
<keyword evidence="3" id="KW-0813">Transport</keyword>
<dbReference type="PROSITE" id="PS50850">
    <property type="entry name" value="MFS"/>
    <property type="match status" value="1"/>
</dbReference>
<evidence type="ECO:0000256" key="5">
    <source>
        <dbReference type="ARBA" id="ARBA00022989"/>
    </source>
</evidence>
<dbReference type="Pfam" id="PF00083">
    <property type="entry name" value="Sugar_tr"/>
    <property type="match status" value="1"/>
</dbReference>
<comment type="subcellular location">
    <subcellularLocation>
        <location evidence="1">Membrane</location>
        <topology evidence="1">Multi-pass membrane protein</topology>
    </subcellularLocation>
</comment>
<dbReference type="InterPro" id="IPR036259">
    <property type="entry name" value="MFS_trans_sf"/>
</dbReference>
<dbReference type="EMBL" id="CP092863">
    <property type="protein sequence ID" value="UYV61885.1"/>
    <property type="molecule type" value="Genomic_DNA"/>
</dbReference>
<dbReference type="SUPFAM" id="SSF103473">
    <property type="entry name" value="MFS general substrate transporter"/>
    <property type="match status" value="2"/>
</dbReference>
<dbReference type="Pfam" id="PF23894">
    <property type="entry name" value="LD_SV2"/>
    <property type="match status" value="1"/>
</dbReference>
<feature type="transmembrane region" description="Helical" evidence="7">
    <location>
        <begin position="141"/>
        <end position="163"/>
    </location>
</feature>
<keyword evidence="10" id="KW-1185">Reference proteome</keyword>
<feature type="transmembrane region" description="Helical" evidence="7">
    <location>
        <begin position="81"/>
        <end position="100"/>
    </location>
</feature>
<feature type="domain" description="Major facilitator superfamily (MFS) profile" evidence="8">
    <location>
        <begin position="1"/>
        <end position="532"/>
    </location>
</feature>
<comment type="similarity">
    <text evidence="2">Belongs to the major facilitator superfamily.</text>
</comment>
<feature type="transmembrane region" description="Helical" evidence="7">
    <location>
        <begin position="469"/>
        <end position="487"/>
    </location>
</feature>
<evidence type="ECO:0000259" key="8">
    <source>
        <dbReference type="PROSITE" id="PS50850"/>
    </source>
</evidence>
<protein>
    <submittedName>
        <fullName evidence="9">SV2A</fullName>
    </submittedName>
</protein>
<evidence type="ECO:0000256" key="7">
    <source>
        <dbReference type="SAM" id="Phobius"/>
    </source>
</evidence>
<sequence>MYFKIKTAVQAGLGRFQWRLLAVCAAGAALETAELGSAPLAAPGQQRELCGSAPAGAVGAAMAAGALAWGHLADRLGRRRALLFAMAVQAVFSAVAAAAMPTRGLFLALRLCSGFGAGGALPVVVIYWCEFLARKQRGLHFGWLFIFWALGGVSVAGLAWALLPKTGMSMLDMKKPHFSSWRVYLLAMALPVLLAAGALVFLPESPRFLMEVERDNEAVYIYQQIFNTNLTSPVGSDYQLTDVEMPPRPINPLPPPSSSTCKRSMLKALGTIIERCWSSSFKILGARYCRDTVFLGLVWFLTSAGLYGGWAWLPARQSQLASLDYDERAIRRSGLEIHDAVFTGTLENTHFVESTFINVTFERLLLSHCTFRQCVFIHCFFSDVHSSRTLFITSQFEDTSFADTDLQMHKFPGCVFNDSRFASTHAGCEADFDINLRLSPAILIYLTLYLGLVPGVICAALLVDRVGRVRVLMAGCGLAAAAGGLFWTSAPLLALAPLLGATASLSATVLPLLSLEVYSTNVRYSICSSKCR</sequence>
<feature type="transmembrane region" description="Helical" evidence="7">
    <location>
        <begin position="106"/>
        <end position="129"/>
    </location>
</feature>
<evidence type="ECO:0000256" key="2">
    <source>
        <dbReference type="ARBA" id="ARBA00008335"/>
    </source>
</evidence>
<gene>
    <name evidence="9" type="ORF">LAZ67_1006957</name>
</gene>
<evidence type="ECO:0000313" key="9">
    <source>
        <dbReference type="EMBL" id="UYV61885.1"/>
    </source>
</evidence>
<feature type="transmembrane region" description="Helical" evidence="7">
    <location>
        <begin position="292"/>
        <end position="313"/>
    </location>
</feature>
<evidence type="ECO:0000256" key="6">
    <source>
        <dbReference type="ARBA" id="ARBA00023136"/>
    </source>
</evidence>
<dbReference type="PANTHER" id="PTHR23511">
    <property type="entry name" value="SYNAPTIC VESICLE GLYCOPROTEIN 2"/>
    <property type="match status" value="1"/>
</dbReference>
<name>A0ABY6K036_9ARAC</name>
<dbReference type="Proteomes" id="UP001235939">
    <property type="component" value="Chromosome 01"/>
</dbReference>
<feature type="transmembrane region" description="Helical" evidence="7">
    <location>
        <begin position="183"/>
        <end position="202"/>
    </location>
</feature>
<feature type="transmembrane region" description="Helical" evidence="7">
    <location>
        <begin position="442"/>
        <end position="462"/>
    </location>
</feature>
<dbReference type="Gene3D" id="2.160.20.80">
    <property type="entry name" value="E3 ubiquitin-protein ligase SopA"/>
    <property type="match status" value="1"/>
</dbReference>
<proteinExistence type="inferred from homology"/>
<dbReference type="Gene3D" id="1.20.1250.20">
    <property type="entry name" value="MFS general substrate transporter like domains"/>
    <property type="match status" value="2"/>
</dbReference>
<reference evidence="9 10" key="1">
    <citation type="submission" date="2022-01" db="EMBL/GenBank/DDBJ databases">
        <title>A chromosomal length assembly of Cordylochernes scorpioides.</title>
        <authorList>
            <person name="Zeh D."/>
            <person name="Zeh J."/>
        </authorList>
    </citation>
    <scope>NUCLEOTIDE SEQUENCE [LARGE SCALE GENOMIC DNA]</scope>
    <source>
        <strain evidence="9">IN4F17</strain>
        <tissue evidence="9">Whole Body</tissue>
    </source>
</reference>
<evidence type="ECO:0000256" key="3">
    <source>
        <dbReference type="ARBA" id="ARBA00022448"/>
    </source>
</evidence>
<dbReference type="PANTHER" id="PTHR23511:SF34">
    <property type="entry name" value="SYNAPTIC VESICLE GLYCOPROTEIN 2"/>
    <property type="match status" value="1"/>
</dbReference>
<feature type="transmembrane region" description="Helical" evidence="7">
    <location>
        <begin position="51"/>
        <end position="69"/>
    </location>
</feature>
<dbReference type="InterPro" id="IPR005828">
    <property type="entry name" value="MFS_sugar_transport-like"/>
</dbReference>